<dbReference type="Pfam" id="PF13579">
    <property type="entry name" value="Glyco_trans_4_4"/>
    <property type="match status" value="1"/>
</dbReference>
<feature type="domain" description="Glycosyltransferase subfamily 4-like N-terminal" evidence="4">
    <location>
        <begin position="26"/>
        <end position="185"/>
    </location>
</feature>
<dbReference type="RefSeq" id="WP_252661115.1">
    <property type="nucleotide sequence ID" value="NZ_CP098611.1"/>
</dbReference>
<dbReference type="Proteomes" id="UP001056708">
    <property type="component" value="Chromosome"/>
</dbReference>
<proteinExistence type="predicted"/>
<keyword evidence="6" id="KW-1185">Reference proteome</keyword>
<dbReference type="SUPFAM" id="SSF53756">
    <property type="entry name" value="UDP-Glycosyltransferase/glycogen phosphorylase"/>
    <property type="match status" value="1"/>
</dbReference>
<accession>A0ABY5ALN4</accession>
<evidence type="ECO:0000313" key="6">
    <source>
        <dbReference type="Proteomes" id="UP001056708"/>
    </source>
</evidence>
<sequence length="414" mass="45943">MASVQSIALISVHGDPAIEIGKEEAGGQNVYVRHVGEALADLGWRVDMLTRKTHPNQADVVQHSANCRTIRLTAGPESFIHRDLIFDYLPEFVQAVQQHQRDSGYDYRLIHTNYWLSAWVGMQLRRRQPLVQLHTHHSLGSVKYRTVQDIPTIAQTRLATEKHCIETADCVIATSPQEVEDMRRVTSLGNLKIIPCGTDVERFGSISKQEARVRLGISPEQKRLFYVGRFDSRKGIETLIRAAARSQFRDDPNFQVVIGGGARAGHKDGDERDRLMALTEDLGIADFVKFPGRIDDDLMSAYYAAADVCVVPSHYEPFGLVAIEAMACGTPLVASAVGGLQYSMIHEETGLLVPAKDDAAFAAACDRILANPDWRNQLGEAARQRVLDEFSWQGVAEHLSQVYEGLLEETAIPA</sequence>
<feature type="domain" description="Glycosyl transferase family 1" evidence="3">
    <location>
        <begin position="208"/>
        <end position="385"/>
    </location>
</feature>
<evidence type="ECO:0000259" key="3">
    <source>
        <dbReference type="Pfam" id="PF00534"/>
    </source>
</evidence>
<keyword evidence="1 5" id="KW-0328">Glycosyltransferase</keyword>
<keyword evidence="2 5" id="KW-0808">Transferase</keyword>
<reference evidence="5" key="1">
    <citation type="submission" date="2022-06" db="EMBL/GenBank/DDBJ databases">
        <title>Genome sequence of Phormidium yuhuli AB48 isolated from an industrial photobioreactor environment.</title>
        <authorList>
            <person name="Qiu Y."/>
            <person name="Noonan A.J.C."/>
            <person name="Dofher K."/>
            <person name="Koch M."/>
            <person name="Kieft B."/>
            <person name="Lin X."/>
            <person name="Ziels R.M."/>
            <person name="Hallam S.J."/>
        </authorList>
    </citation>
    <scope>NUCLEOTIDE SEQUENCE</scope>
    <source>
        <strain evidence="5">AB48</strain>
    </source>
</reference>
<evidence type="ECO:0000256" key="1">
    <source>
        <dbReference type="ARBA" id="ARBA00022676"/>
    </source>
</evidence>
<evidence type="ECO:0000313" key="5">
    <source>
        <dbReference type="EMBL" id="USR89851.1"/>
    </source>
</evidence>
<dbReference type="GO" id="GO:0016757">
    <property type="term" value="F:glycosyltransferase activity"/>
    <property type="evidence" value="ECO:0007669"/>
    <property type="project" value="UniProtKB-KW"/>
</dbReference>
<organism evidence="5 6">
    <name type="scientific">Phormidium yuhuli AB48</name>
    <dbReference type="NCBI Taxonomy" id="2940671"/>
    <lineage>
        <taxon>Bacteria</taxon>
        <taxon>Bacillati</taxon>
        <taxon>Cyanobacteriota</taxon>
        <taxon>Cyanophyceae</taxon>
        <taxon>Oscillatoriophycideae</taxon>
        <taxon>Oscillatoriales</taxon>
        <taxon>Oscillatoriaceae</taxon>
        <taxon>Phormidium</taxon>
        <taxon>Phormidium yuhuli</taxon>
    </lineage>
</organism>
<dbReference type="EMBL" id="CP098611">
    <property type="protein sequence ID" value="USR89851.1"/>
    <property type="molecule type" value="Genomic_DNA"/>
</dbReference>
<dbReference type="InterPro" id="IPR028098">
    <property type="entry name" value="Glyco_trans_4-like_N"/>
</dbReference>
<dbReference type="Pfam" id="PF00534">
    <property type="entry name" value="Glycos_transf_1"/>
    <property type="match status" value="1"/>
</dbReference>
<evidence type="ECO:0000259" key="4">
    <source>
        <dbReference type="Pfam" id="PF13579"/>
    </source>
</evidence>
<protein>
    <submittedName>
        <fullName evidence="5">Glycosyltransferase</fullName>
        <ecNumber evidence="5">2.4.-.-</ecNumber>
    </submittedName>
</protein>
<dbReference type="InterPro" id="IPR001296">
    <property type="entry name" value="Glyco_trans_1"/>
</dbReference>
<name>A0ABY5ALN4_9CYAN</name>
<dbReference type="PANTHER" id="PTHR12526:SF510">
    <property type="entry name" value="D-INOSITOL 3-PHOSPHATE GLYCOSYLTRANSFERASE"/>
    <property type="match status" value="1"/>
</dbReference>
<gene>
    <name evidence="5" type="ORF">NEA10_13395</name>
</gene>
<dbReference type="PANTHER" id="PTHR12526">
    <property type="entry name" value="GLYCOSYLTRANSFERASE"/>
    <property type="match status" value="1"/>
</dbReference>
<dbReference type="Gene3D" id="3.40.50.2000">
    <property type="entry name" value="Glycogen Phosphorylase B"/>
    <property type="match status" value="2"/>
</dbReference>
<dbReference type="EC" id="2.4.-.-" evidence="5"/>
<evidence type="ECO:0000256" key="2">
    <source>
        <dbReference type="ARBA" id="ARBA00022679"/>
    </source>
</evidence>